<dbReference type="Proteomes" id="UP000092445">
    <property type="component" value="Unassembled WGS sequence"/>
</dbReference>
<protein>
    <submittedName>
        <fullName evidence="2">Uncharacterized protein</fullName>
    </submittedName>
</protein>
<name>A0A1B0AFM2_GLOPL</name>
<feature type="region of interest" description="Disordered" evidence="1">
    <location>
        <begin position="96"/>
        <end position="132"/>
    </location>
</feature>
<reference evidence="3" key="1">
    <citation type="submission" date="2014-03" db="EMBL/GenBank/DDBJ databases">
        <authorList>
            <person name="Aksoy S."/>
            <person name="Warren W."/>
            <person name="Wilson R.K."/>
        </authorList>
    </citation>
    <scope>NUCLEOTIDE SEQUENCE [LARGE SCALE GENOMIC DNA]</scope>
    <source>
        <strain evidence="3">IAEA</strain>
    </source>
</reference>
<feature type="region of interest" description="Disordered" evidence="1">
    <location>
        <begin position="44"/>
        <end position="73"/>
    </location>
</feature>
<accession>A0A1B0AFM2</accession>
<keyword evidence="3" id="KW-1185">Reference proteome</keyword>
<evidence type="ECO:0000313" key="3">
    <source>
        <dbReference type="Proteomes" id="UP000092445"/>
    </source>
</evidence>
<organism evidence="2 3">
    <name type="scientific">Glossina pallidipes</name>
    <name type="common">Tsetse fly</name>
    <dbReference type="NCBI Taxonomy" id="7398"/>
    <lineage>
        <taxon>Eukaryota</taxon>
        <taxon>Metazoa</taxon>
        <taxon>Ecdysozoa</taxon>
        <taxon>Arthropoda</taxon>
        <taxon>Hexapoda</taxon>
        <taxon>Insecta</taxon>
        <taxon>Pterygota</taxon>
        <taxon>Neoptera</taxon>
        <taxon>Endopterygota</taxon>
        <taxon>Diptera</taxon>
        <taxon>Brachycera</taxon>
        <taxon>Muscomorpha</taxon>
        <taxon>Hippoboscoidea</taxon>
        <taxon>Glossinidae</taxon>
        <taxon>Glossina</taxon>
    </lineage>
</organism>
<feature type="compositionally biased region" description="Polar residues" evidence="1">
    <location>
        <begin position="295"/>
        <end position="305"/>
    </location>
</feature>
<dbReference type="VEuPathDB" id="VectorBase:GPAI044148"/>
<dbReference type="EnsemblMetazoa" id="GPAI044148-RA">
    <property type="protein sequence ID" value="GPAI044148-PA"/>
    <property type="gene ID" value="GPAI044148"/>
</dbReference>
<feature type="region of interest" description="Disordered" evidence="1">
    <location>
        <begin position="260"/>
        <end position="308"/>
    </location>
</feature>
<proteinExistence type="predicted"/>
<evidence type="ECO:0000256" key="1">
    <source>
        <dbReference type="SAM" id="MobiDB-lite"/>
    </source>
</evidence>
<evidence type="ECO:0000313" key="2">
    <source>
        <dbReference type="EnsemblMetazoa" id="GPAI044148-PA"/>
    </source>
</evidence>
<sequence length="466" mass="53526">MSICISKVVSSLVNSDALQCGLHDVYQRLRWPCWELRNSSNYQHHAVPSDQRDNPSNDDQDRDDHVHRNKKLQYCNCPPNLDQSRNNKHFETITNKTHLKPSGKPFGISKYSGQPQPQKLNSSSSWEPAGGRFSSKLRKVRAKGTVIEDSVERRRMVFMPGFTKRNRQKRVNTLSEDIPTNITLYFYLHRQRNLDELLHKYDHANVLNLPRRLSIDPHLDLNLSFYYFPDVADMLCSLPKSPFLENKRLIFLHPRLDKPDASANDEYSNRCLRENTTNDALDPNQKRYSHVPQPQKLNSSSSSAPTRGRFASTLRNVRSKGIVTLDSSERRRIVFIPGFTKVKKLDNLYETEGIFQNLHEVTNLSNSIINKRCSLKAIGKPRSSILGPKNIRTVPKRCAPPWLLTFMCVKRAKTLPRGKKSIPRDKSTSDCCQKVLNILGRPPSETTCKPVTEIPSYCNCEQPLYL</sequence>
<reference evidence="2" key="2">
    <citation type="submission" date="2020-05" db="UniProtKB">
        <authorList>
            <consortium name="EnsemblMetazoa"/>
        </authorList>
    </citation>
    <scope>IDENTIFICATION</scope>
    <source>
        <strain evidence="2">IAEA</strain>
    </source>
</reference>
<dbReference type="AlphaFoldDB" id="A0A1B0AFM2"/>
<feature type="compositionally biased region" description="Polar residues" evidence="1">
    <location>
        <begin position="111"/>
        <end position="126"/>
    </location>
</feature>